<feature type="region of interest" description="Disordered" evidence="22">
    <location>
        <begin position="2507"/>
        <end position="2538"/>
    </location>
</feature>
<dbReference type="PROSITE" id="PS50835">
    <property type="entry name" value="IG_LIKE"/>
    <property type="match status" value="18"/>
</dbReference>
<feature type="domain" description="Fibronectin type-III" evidence="25">
    <location>
        <begin position="2827"/>
        <end position="2922"/>
    </location>
</feature>
<feature type="domain" description="Fibronectin type-III" evidence="25">
    <location>
        <begin position="6084"/>
        <end position="6179"/>
    </location>
</feature>
<feature type="domain" description="Fibronectin type-III" evidence="25">
    <location>
        <begin position="4010"/>
        <end position="4105"/>
    </location>
</feature>
<evidence type="ECO:0000256" key="21">
    <source>
        <dbReference type="PROSITE-ProRule" id="PRU10141"/>
    </source>
</evidence>
<dbReference type="EC" id="2.7.11.1" evidence="4"/>
<feature type="domain" description="Ig-like" evidence="24">
    <location>
        <begin position="6278"/>
        <end position="6371"/>
    </location>
</feature>
<feature type="domain" description="Fibronectin type-III" evidence="25">
    <location>
        <begin position="2531"/>
        <end position="2626"/>
    </location>
</feature>
<feature type="region of interest" description="Disordered" evidence="22">
    <location>
        <begin position="4582"/>
        <end position="4633"/>
    </location>
</feature>
<feature type="domain" description="Fibronectin type-III" evidence="25">
    <location>
        <begin position="2432"/>
        <end position="2525"/>
    </location>
</feature>
<dbReference type="Pfam" id="PF07679">
    <property type="entry name" value="I-set"/>
    <property type="match status" value="28"/>
</dbReference>
<dbReference type="FunFam" id="2.60.40.10:FF:000567">
    <property type="entry name" value="Uncharacterized protein, isoform G"/>
    <property type="match status" value="2"/>
</dbReference>
<dbReference type="EMBL" id="JAHLQT010003582">
    <property type="protein sequence ID" value="KAG7176305.1"/>
    <property type="molecule type" value="Genomic_DNA"/>
</dbReference>
<dbReference type="SUPFAM" id="SSF49265">
    <property type="entry name" value="Fibronectin type III"/>
    <property type="match status" value="21"/>
</dbReference>
<comment type="catalytic activity">
    <reaction evidence="20">
        <text>L-seryl-[protein] + ATP = O-phospho-L-seryl-[protein] + ADP + H(+)</text>
        <dbReference type="Rhea" id="RHEA:17989"/>
        <dbReference type="Rhea" id="RHEA-COMP:9863"/>
        <dbReference type="Rhea" id="RHEA-COMP:11604"/>
        <dbReference type="ChEBI" id="CHEBI:15378"/>
        <dbReference type="ChEBI" id="CHEBI:29999"/>
        <dbReference type="ChEBI" id="CHEBI:30616"/>
        <dbReference type="ChEBI" id="CHEBI:83421"/>
        <dbReference type="ChEBI" id="CHEBI:456216"/>
        <dbReference type="EC" id="2.7.11.1"/>
    </reaction>
</comment>
<feature type="domain" description="Ig-like" evidence="24">
    <location>
        <begin position="2336"/>
        <end position="2424"/>
    </location>
</feature>
<keyword evidence="9" id="KW-0479">Metal-binding</keyword>
<evidence type="ECO:0000256" key="16">
    <source>
        <dbReference type="ARBA" id="ARBA00022860"/>
    </source>
</evidence>
<dbReference type="FunFam" id="2.60.40.10:FF:000107">
    <property type="entry name" value="Myosin, light chain kinase a"/>
    <property type="match status" value="2"/>
</dbReference>
<dbReference type="InterPro" id="IPR008271">
    <property type="entry name" value="Ser/Thr_kinase_AS"/>
</dbReference>
<keyword evidence="13" id="KW-0106">Calcium</keyword>
<feature type="domain" description="Fibronectin type-III" evidence="25">
    <location>
        <begin position="934"/>
        <end position="1030"/>
    </location>
</feature>
<feature type="domain" description="Fibronectin type-III" evidence="25">
    <location>
        <begin position="5296"/>
        <end position="5391"/>
    </location>
</feature>
<evidence type="ECO:0000259" key="24">
    <source>
        <dbReference type="PROSITE" id="PS50835"/>
    </source>
</evidence>
<feature type="domain" description="Ig-like" evidence="24">
    <location>
        <begin position="1135"/>
        <end position="1224"/>
    </location>
</feature>
<dbReference type="FunFam" id="2.60.40.10:FF:000032">
    <property type="entry name" value="palladin isoform X1"/>
    <property type="match status" value="2"/>
</dbReference>
<feature type="domain" description="Fibronectin type-III" evidence="25">
    <location>
        <begin position="1635"/>
        <end position="1732"/>
    </location>
</feature>
<dbReference type="Gene3D" id="2.60.40.10">
    <property type="entry name" value="Immunoglobulins"/>
    <property type="match status" value="70"/>
</dbReference>
<dbReference type="InterPro" id="IPR036116">
    <property type="entry name" value="FN3_sf"/>
</dbReference>
<evidence type="ECO:0000256" key="3">
    <source>
        <dbReference type="ARBA" id="ARBA00006692"/>
    </source>
</evidence>
<feature type="domain" description="Ig-like" evidence="24">
    <location>
        <begin position="3221"/>
        <end position="3310"/>
    </location>
</feature>
<evidence type="ECO:0000256" key="15">
    <source>
        <dbReference type="ARBA" id="ARBA00022842"/>
    </source>
</evidence>
<dbReference type="FunFam" id="2.60.40.10:FF:002083">
    <property type="entry name" value="Protein CBR-UNC-22"/>
    <property type="match status" value="2"/>
</dbReference>
<feature type="domain" description="Fibronectin type-III" evidence="25">
    <location>
        <begin position="3712"/>
        <end position="3810"/>
    </location>
</feature>
<evidence type="ECO:0000259" key="25">
    <source>
        <dbReference type="PROSITE" id="PS50853"/>
    </source>
</evidence>
<feature type="compositionally biased region" description="Basic and acidic residues" evidence="22">
    <location>
        <begin position="1030"/>
        <end position="1042"/>
    </location>
</feature>
<dbReference type="InterPro" id="IPR036179">
    <property type="entry name" value="Ig-like_dom_sf"/>
</dbReference>
<comment type="catalytic activity">
    <reaction evidence="19">
        <text>L-threonyl-[protein] + ATP = O-phospho-L-threonyl-[protein] + ADP + H(+)</text>
        <dbReference type="Rhea" id="RHEA:46608"/>
        <dbReference type="Rhea" id="RHEA-COMP:11060"/>
        <dbReference type="Rhea" id="RHEA-COMP:11605"/>
        <dbReference type="ChEBI" id="CHEBI:15378"/>
        <dbReference type="ChEBI" id="CHEBI:30013"/>
        <dbReference type="ChEBI" id="CHEBI:30616"/>
        <dbReference type="ChEBI" id="CHEBI:61977"/>
        <dbReference type="ChEBI" id="CHEBI:456216"/>
        <dbReference type="EC" id="2.7.11.1"/>
    </reaction>
</comment>
<evidence type="ECO:0000256" key="12">
    <source>
        <dbReference type="ARBA" id="ARBA00022777"/>
    </source>
</evidence>
<dbReference type="PROSITE" id="PS50853">
    <property type="entry name" value="FN3"/>
    <property type="match status" value="39"/>
</dbReference>
<dbReference type="InterPro" id="IPR000719">
    <property type="entry name" value="Prot_kinase_dom"/>
</dbReference>
<comment type="subcellular location">
    <subcellularLocation>
        <location evidence="2">Cytoplasm</location>
    </subcellularLocation>
</comment>
<feature type="domain" description="Ig-like" evidence="24">
    <location>
        <begin position="7149"/>
        <end position="7238"/>
    </location>
</feature>
<feature type="domain" description="Fibronectin type-III" evidence="25">
    <location>
        <begin position="1539"/>
        <end position="1632"/>
    </location>
</feature>
<reference evidence="26" key="1">
    <citation type="journal article" date="2021" name="Sci. Adv.">
        <title>The American lobster genome reveals insights on longevity, neural, and immune adaptations.</title>
        <authorList>
            <person name="Polinski J.M."/>
            <person name="Zimin A.V."/>
            <person name="Clark K.F."/>
            <person name="Kohn A.B."/>
            <person name="Sadowski N."/>
            <person name="Timp W."/>
            <person name="Ptitsyn A."/>
            <person name="Khanna P."/>
            <person name="Romanova D.Y."/>
            <person name="Williams P."/>
            <person name="Greenwood S.J."/>
            <person name="Moroz L.L."/>
            <person name="Walt D.R."/>
            <person name="Bodnar A.G."/>
        </authorList>
    </citation>
    <scope>NUCLEOTIDE SEQUENCE</scope>
    <source>
        <strain evidence="26">GMGI-L3</strain>
    </source>
</reference>
<feature type="domain" description="Fibronectin type-III" evidence="25">
    <location>
        <begin position="2728"/>
        <end position="2821"/>
    </location>
</feature>
<dbReference type="GO" id="GO:0004674">
    <property type="term" value="F:protein serine/threonine kinase activity"/>
    <property type="evidence" value="ECO:0007669"/>
    <property type="project" value="UniProtKB-KW"/>
</dbReference>
<feature type="domain" description="Ig-like" evidence="24">
    <location>
        <begin position="6848"/>
        <end position="6936"/>
    </location>
</feature>
<dbReference type="FunFam" id="2.60.40.10:FF:000051">
    <property type="entry name" value="Uncharacterized protein, isoform J"/>
    <property type="match status" value="10"/>
</dbReference>
<feature type="domain" description="Fibronectin type-III" evidence="25">
    <location>
        <begin position="6376"/>
        <end position="6469"/>
    </location>
</feature>
<dbReference type="FunFam" id="1.10.510.10:FF:000321">
    <property type="entry name" value="Bent, isoform C"/>
    <property type="match status" value="1"/>
</dbReference>
<comment type="similarity">
    <text evidence="3">Belongs to the protein kinase superfamily. CAMK Ser/Thr protein kinase family.</text>
</comment>
<dbReference type="Proteomes" id="UP000747542">
    <property type="component" value="Unassembled WGS sequence"/>
</dbReference>
<feature type="region of interest" description="Disordered" evidence="22">
    <location>
        <begin position="3794"/>
        <end position="3814"/>
    </location>
</feature>
<keyword evidence="18" id="KW-0393">Immunoglobulin domain</keyword>
<feature type="domain" description="Fibronectin type-III" evidence="25">
    <location>
        <begin position="2237"/>
        <end position="2332"/>
    </location>
</feature>
<evidence type="ECO:0000313" key="26">
    <source>
        <dbReference type="EMBL" id="KAG7176305.1"/>
    </source>
</evidence>
<feature type="domain" description="Fibronectin type-III" evidence="25">
    <location>
        <begin position="1934"/>
        <end position="2028"/>
    </location>
</feature>
<keyword evidence="7" id="KW-0597">Phosphoprotein</keyword>
<dbReference type="CDD" id="cd00063">
    <property type="entry name" value="FN3"/>
    <property type="match status" value="39"/>
</dbReference>
<feature type="domain" description="Ig-like" evidence="24">
    <location>
        <begin position="5795"/>
        <end position="5883"/>
    </location>
</feature>
<dbReference type="PANTHER" id="PTHR14340">
    <property type="entry name" value="MICROFIBRIL-ASSOCIATED GLYCOPROTEIN 3"/>
    <property type="match status" value="1"/>
</dbReference>
<dbReference type="GO" id="GO:0030154">
    <property type="term" value="P:cell differentiation"/>
    <property type="evidence" value="ECO:0007669"/>
    <property type="project" value="UniProtKB-ARBA"/>
</dbReference>
<feature type="domain" description="Fibronectin type-III" evidence="25">
    <location>
        <begin position="5493"/>
        <end position="5588"/>
    </location>
</feature>
<feature type="domain" description="Fibronectin type-III" evidence="25">
    <location>
        <begin position="3910"/>
        <end position="4004"/>
    </location>
</feature>
<keyword evidence="8" id="KW-0808">Transferase</keyword>
<keyword evidence="27" id="KW-1185">Reference proteome</keyword>
<feature type="domain" description="Fibronectin type-III" evidence="25">
    <location>
        <begin position="3419"/>
        <end position="3513"/>
    </location>
</feature>
<feature type="domain" description="Ig-like" evidence="24">
    <location>
        <begin position="6184"/>
        <end position="6273"/>
    </location>
</feature>
<evidence type="ECO:0000256" key="13">
    <source>
        <dbReference type="ARBA" id="ARBA00022837"/>
    </source>
</evidence>
<dbReference type="InterPro" id="IPR017441">
    <property type="entry name" value="Protein_kinase_ATP_BS"/>
</dbReference>
<dbReference type="FunFam" id="2.60.40.10:FF:000147">
    <property type="entry name" value="Myosin light chain kinase"/>
    <property type="match status" value="1"/>
</dbReference>
<dbReference type="FunFam" id="2.60.40.10:FF:001845">
    <property type="entry name" value="Bent, isoform H"/>
    <property type="match status" value="1"/>
</dbReference>
<dbReference type="InterPro" id="IPR003598">
    <property type="entry name" value="Ig_sub2"/>
</dbReference>
<dbReference type="SMART" id="SM00409">
    <property type="entry name" value="IG"/>
    <property type="match status" value="30"/>
</dbReference>
<dbReference type="GO" id="GO:0005524">
    <property type="term" value="F:ATP binding"/>
    <property type="evidence" value="ECO:0007669"/>
    <property type="project" value="UniProtKB-UniRule"/>
</dbReference>
<feature type="domain" description="Fibronectin type-III" evidence="25">
    <location>
        <begin position="5695"/>
        <end position="5789"/>
    </location>
</feature>
<feature type="region of interest" description="Disordered" evidence="22">
    <location>
        <begin position="1014"/>
        <end position="1042"/>
    </location>
</feature>
<dbReference type="InterPro" id="IPR013098">
    <property type="entry name" value="Ig_I-set"/>
</dbReference>
<feature type="domain" description="Fibronectin type-III" evidence="25">
    <location>
        <begin position="734"/>
        <end position="831"/>
    </location>
</feature>
<evidence type="ECO:0000256" key="5">
    <source>
        <dbReference type="ARBA" id="ARBA00022490"/>
    </source>
</evidence>
<feature type="domain" description="Fibronectin type-III" evidence="25">
    <location>
        <begin position="2138"/>
        <end position="2231"/>
    </location>
</feature>
<feature type="region of interest" description="Disordered" evidence="22">
    <location>
        <begin position="3986"/>
        <end position="4017"/>
    </location>
</feature>
<keyword evidence="11 21" id="KW-0547">Nucleotide-binding</keyword>
<evidence type="ECO:0000256" key="4">
    <source>
        <dbReference type="ARBA" id="ARBA00012513"/>
    </source>
</evidence>
<accession>A0A8J5N9Y3</accession>
<feature type="domain" description="Ig-like" evidence="24">
    <location>
        <begin position="2926"/>
        <end position="3015"/>
    </location>
</feature>
<dbReference type="GO" id="GO:0031672">
    <property type="term" value="C:A band"/>
    <property type="evidence" value="ECO:0007669"/>
    <property type="project" value="UniProtKB-ARBA"/>
</dbReference>
<evidence type="ECO:0000256" key="14">
    <source>
        <dbReference type="ARBA" id="ARBA00022840"/>
    </source>
</evidence>
<feature type="domain" description="Fibronectin type-III" evidence="25">
    <location>
        <begin position="624"/>
        <end position="731"/>
    </location>
</feature>
<sequence length="7452" mass="832823">MDKPCTPLRAIGNPGAPVIVDVQQKYTAVEDQNGYIDLVAEGNPAITKIKFFKGITEIIEGGRYKIHTEGETNTITLCIRKTKANDEGRYKVIVSNANGEDSAEMDFYVSDASGMDFRAMLKKKKYAKWKKDNEDPDWGDLKETEKEQKPQLRKVERKQESWIKPLVDLTVKEGKEKFAKFEGEFSKKDSKPKWFFKKDELFSGSKYKFKSEGCVHSIVISKPTVDDMGRYTVECMGISCSCILTVQEPDPDYKFVRPLPKKISSYTTKDATLECQVNSHKAIVHWFKGDQKIEENEKFEAYKDMTGTVRLTIKNASKKDKGKYTAKIFRCEKEITETTLSIVDQPFKFTKQLKSKTVTENHKVVLECDVDEAEAEVEWFYGDKKLTPDAKGLKIMKDGKKRQLVFKSITMDDGGNYTCKTNADETTCELIVQYENKFKKKLQDQMSYERQPATFEVELVDPNSPLQWFINGKEVTEGDNYEIVKKGAVHKLIIKSSSTEHEGEIKAVCGNLETACQLSVGEGEKPPSIKPEEPIEGPVTKPLVFEVPYTIPGARITKVDAKLLKDGKPMNVKDVEVTILEKKVVYTIKKPSRDQTGKYTIRMSNKAGESSKEVKINMQDKPSPPTNIEVSEIFSTSCLVTFGPPKDDGGLPLTYYTLERQDFAVKATHPRIWERTGGWAQVAEIPADEPLRFKCEDLENKKQYKFKVTVSNKLGASDPAIHPKVILAKDPWDEPGKILHVEVNDWGPEHADLRWSRPETDGGAPITGYVIEFRDRFSDWSKGIEIQGDVTEGTIPNLKEGNQYEFRVRAVNKAGPGEPSDPTKPIQAKHRFVKPFVINKDEFKNIVIKKTQLFKLDVKYGGEPEPRVIWKKDDKEVVPDEEERITIEKFERNTVFTLRKGVRSDTAKYKLQLVNSVGECEEEADVVVLGKPTRPEGPLFPEEIRADHVTLKWKKPKDDGGLPIEGYIIEKMDMDTGAWIPAGEIGPDKQEFTVDGLTPKKKYKFRVKAVNKEGESEPLENDEPIMARNPYDEPSRPGKPEIIDYDNTMVVLRWTPPEKDGGRPITHYHIEMKDKLSIDWKEVVQTKDTNCEAQVPGLKEGTIYSFRVRAANKAGVGEASEPTDNHLCKHRNLKPRIDRTNFKSVTIKVGRSHKWAVDYTGEPEPEVEWSRGENILSNTDRIHIENTDHHTEFSVTDATRKDAGLYTLKVENRNGKDSETVELVVLGKPARPKGPLEVSNVHDTGCRLKWEKPEDDGGMPIKEYEIEKMDLATGKWVRCGKCPGALAPPYFNVEGLEPGHQYKFRVTAVNDEGDSDPLEADQAILAKNPYDVPTAPGRPEIIDYDNKSVDLKWTVPESDGGAPIMKYIIQKKDKFMPDWENAGELKQDVIQPPKPGTPVETKVVGLKHRAEYQFRIVAVNKAGNSPESEATDYHLVKHKALKPRIDRTHLKTTTVKAGRNVKFDINIEGEPAPTVQWVLKEQEVKETNVEIVDVEYNTKFSMIDAKRKQTGIYKIIATNKHGKDEAEVEIVILSGPGKPKGPLKVSDVTKKGCKLKWDKPDDDGGKPIQEYLVEKQDPITGRWVPVGRTKDLTMDVPGLQEGKEYNFRVKAVNEEGESDPLETEHATLAKDPYGPPGKPSIPDIVDWDVDRVDLKWEAPKDTGGAPITKYIIEKKERYGSWETIIESEGPKTECRVPGLKEGNTYQFRVTAVNKAGPGEPGDPTKPHLAKARFLKPLINREKLKRITVRASQKVFLEVDVKGEPPPEIWWTLKNKKVETGGNYIILPEDYLTKFTLNDAERRHTGIYKIHAKNDSGSDEAELEIVVLDRPGKPEGPLEISDVHKEGCKLKWDKPKDDGGVPVDGYIVEKMDVTSGRWVPCGRTDGDTPELEVTGLEPGKKYEFRVKAHNDEGESDPLDGDRAILAKDPFDKPGPPGLPEIIDFDENSVKLKWDPPIRDGGAEIAGYVLEMKPKNSDNFVECGKIKGNVCQGPITGLKEGEKYEFRVKAINKAGVGEPSDSTLPHTARAKFRKPLIDRTNVKDMVIKVGQQYLYDIDVIGDPKPVNEWTLNDKPLLSILEQEVVTKDMMRVDSSGNNTKMLIMKAQRKMSGKYVLTSKNEHGEDSVQIALTVLGPPSKPMGPLEVSDVKANGCKLKWKKPEDDGGLPVDHYEIEKLDPITGQWMPCGESKTPEYDVTGLQEGKKYKFRVKAVNPEGESEPLEADKAIIAKNPFDPPSKPGKPKATNWDRDFVELEWAKPKDDGGAEITKYIVEKRDVAGRGWTPCGSGPGNRTSIRITDVEPGHEYLFRVVAENKAGPSEPSDASDSVICKPRFLAPRIDRKSVGRKTIRSGITFKNESKVEGEPDPKIKWSFKGEPIKNERVNITSEDHLTTIIIRKAKRSDTGIYKIFAKNDSGTDEVELELIVIGKPSKPKGPLKVSDVTAESVKLKWEPPEDDGGEPIDHYVVERMDTETGRWVPVKESKTPETEVPGLTEGKDYHFRVRAVNSEGESEPLETDAATKAKNPFDPPSKPGKPEVKDYDRTWCELKWKAPETDGGAPITHYIIERKDKFSAKWVKHCETKSNKPEGKVNDLTEGETYQFRVKAVNKAGQSKPSDASDNFTAKPKFLAPVIDRTNLENITVRAGQMIKFDANVTGEPVPKKSWFINKARQDSDQPGIKIDEEDHRTKIVIASCTRAHNGTFLIKAENSAGHDQVSIDVKVLDIPGKPEGPLKVSDVHKEGCQLKWKEPLDDGGAPIEQYIVEKMDTETGRWVPVGRSREPNMAVENLEPNHEYKFRVSAINSEGESEPLEGLESIVAKNPFDPPDPPGKPEATDWDKDFVELKWPKPAKDNGAPITGYIIEKRDELTGKWVKAAEVKGDTPKGRVNDLDEGETYEFRVRAVNEAGPSDPSEASKPVTCKPRKLAPKIDRRNLRDLTVREGEPILLDVKVIGEPPPDIEWFHGKKPVKETKDLRIENVPYNTKYINDEPIRKHSGVYKIVATNQYGRDEAEVNITVISKPGKPEGPIEVKDVHKEGCKLKWKPPKDDGGVPVEGYVVEKFDPDMGIWLPVGKTSTPEMEVTDLTPGHEYEFRVKAVNKEGESEPLVTLSPITAKDPFSVPGRPGAPEATDWDSNRIDLKWTMPLDDGGAAISHYIIEKRDKYTNLWEKACETDTPECKGSATNLIEGMDYQFRITAVNRAGPGEPSDPSKTITAKPRFLPPKIDRRNLRDVTISAGSMLKYDCDISGEPPPTSTWTYEGRKLEANRHVNITNIDYNSKLVIRDTLRTDSGEYVITATNSSGKDQVTVRVTVTDKPSPPEGPIKVSDVRGTGCKLKWKRPKDDGGTPVEYYQVEKLDPNTGLWVPAGRSAGPEPSVELNNLSPGTEYQFRVKAVNAEGESDPLKAEEPVLAKDPYEEPGKPENLKVADYDQNKVDLKWDPPKTDGGAPIQKYIVEKKDKYGGWDKACEVPANKTSCSVPDLIEGETYEFRVRAVNPAGPGLPSDATHPVTVKPKNMPPKIDRTNLIPVRVKAGQSFVFDINISGEPMPDKKWLLKKKDIKPSSVTNIRYNDYNTKLRVTGATRAESGTYTITAENANGKDSADVEVIVLDKPGAPTGPLKVSEVFAEGCKLDWLPPADDGGCPIDHYVVEQLDEATGRWVPAGETAGKETSFDVEGLTPGHKYKFRVKAVNRLGTSDPLTTQQAIEAKNPFDPPSSPKDVNIADFDCDFVDLEWKKPEADGGAPITSYIIEKRDRYNPLWDKCATVEGDQCKAHIPDLLEGNVYEFRVVAVNKAGPGEPSEPTKPHVARPKNLPPRIDRNAMMDVKIKAGENLNLPVPVVGEPPATKQWRVRDNDLYPSDRLSIISEDYMTTIKITDCKRADSGAFTLNARNKNGEDTCTVNITVLDVPGAPEGPVKYSNVNRNGCTIAWKPPKDDGGSDITGYVVEKMDMETYRWVPCGDVKGTSHQVDNLIEGHDYKFRVSAVNRQGQGPPCTGVDTVTAKDPYSKPTKPGTPEVMDWDKDRVDLQWTEPRSDGGAPVTGWIVEKKKRFGPWEKALELPAKHGPKASIPDLTEGEEYQFRVIAVNKAGNSDPSDSSQPVVCKARFEKPGIDTRDLEDLIIKVNTRLNYTVPIRGAPRPKVSWSINGSPITESERVDLQTYGKQTILDIPFAQRTDSGRYTLTLENELGKASASGTVIVLDRPSPPEGPLNVFDVTRESCKVAFKTPVDDGGSPILHYLVEKMDLSRGTWTEAAEVSGLMADVHGLVHMKEYHFRVKAVNAIGESEPLCTDKSVIAKNAQDEPSPPGRPNVVDWDSDHVDLEWTPPSHDGGAPITGYLIQKKERGSPYWQTATRLTGPETKGTVPNLTEGQEYEFRIIAVNKAGNSEPSEPSDSVICKPRHLAPRILGPLYDVRIKAGQVLHVDVDYIGEPQPDVFWFNDDRELQIDVRTTITAINNHSVLHTVNTTRNDSGEYLIRVKNESGQDEATFQVIVLDTPGAPEGPLTYEEVQANSVVMSWKPPKDDGGSPITGYVIEKRDITHGGGWVPAVNWVDPKQTHATVPRLLEGTQYEFRVRAENLQGRGEPLVSDKPVTAKASADVPGSPGRPSCTDSDKDFIKISWSPPRSTGGSPITGYDVERCGIHSGRWKKVNRDPLRTTEFVDDMVNEGEQYQYRVIANNKMGASNPSDPSQPITAKPMREAPKLYLDGLLGKKLKVRAGEPIDIKIPLSGAPQPACEWSKKDKKIEPSKRTSMETTSDHCRLFVDKSRREDSGTYTITAENPYGKDSANIEVIVVDKPGPPIGPLTPTEITAHTISLSWKPPQDNGGSEVTGYVVEKTDANYDIWKVVPGYCPKTNFTVKGLEEGKKYRFRVRAENMYGVSEPLEGKPVEAKNPFDPPDAPERPDILGYSPSTCSLEWKPPVNNGGRPVTGYIIEKRERGGEWIRVNHYPTPNTQYTVQGLSEGNRYDFRIIALNEAGPGNPSKPSNTIVAKVQKYLPGPPEAPRPDRIGRNCVTLSWRPPSQDGGAKIKGYLVEYRQKDEEEWQPANSLPHPDPNYTVLGLTELDEYYFRVIAVNEVGPSAPSRPSNLIKIEEQANKPRIDLSAVRDITVRAGEDFSIHVPYTGFPKPTSTWYRDDNEIKIDADIRIHEKLTDDYCAMIVTNSKRSDTGPYKLRLQNPCGFDSVTVNVRVLDRPAPPENLHADEFNGDAFTLFWNPPKDNGGADITNYVVEKREGRGNWVKVSSYVTAPFLRIRNLTVGQEYDFRVMAENQYGQSDPCTSPTPIRARHPFDPPGAPGAPRGLESTEDSITIQWSKPRHDGGAHIQGYVVEKRVVGEISWSRASHAMVKDTTYRVINLTEHQEYEFRAAAVNAAGQGPWSDPSENIKCISFRAPKITSDLSIRDMTVIAGEEFTITVPFIASPQPKVQWWIGPNEVAPDDRIQFHMDTGSSSTVFINKSAKRSDIGKYTIKLTNTEGADSGSCKVNVVDRPSPPQGPLEVSDITPETCSLAWRPPADDGGSPITNYQVERLEPHTGIWMKVSAFVRSCHYDVMGLEPNRTYFFRVRAENQYGLSDPLETIDPITAKFPFTVPDPPGRPNILDHDINSVILTWDRPASDGGAKIQGYKVEYRDVTDTNWAAANDFLVKETTYTVHSLLINHEYEFRVKAKNAAGFSKYSPPSKKIKLKGKYAVPSPPGTPVVTKIGKNYVDLKWTVPESDGGSRITGYMVEKREIGSIWMKCNDYNVVDTQYTVLNLTEGSDVEFRVYAINAAGKSDPSQSAQPVKIREAAPGEKPFFIKNLQNTAAALHKSITLECEAEGKPVPTARWLRNGREVTLGGRITAEERNGHFKLIISDMWEVDEGDYACVAANDAGQATSIAHVKIGNPPRITQMHDALYLPEGDNTKIKIYFTGDLPLDVILTQNGLPVEESQRLKFTVFDEFIIIFIREVVKDDAGPYTLTVKNDSGSVSGNFIVYITGVPGAPTAPLEVTDISRHMCHLTWRPPVYDGGLPVTHYVVERKDITYANWITINSFCKDCSFTVQGLTEGQEYLFRVMAVNDNGMGPPLTGVNPIKAKAPYDPPSPPGTPNVTEVGGDFVHLEWDKPEHDGGSRIKGYWVEKREIGSNIWTMVNQYICLPTQINVSNLIEDRQYEFRVFAENDAGMSEPSTCSTSVRIKDPNAATPPVIVTPLKNVMALQYRSGTLTCQISGKPRPNVSWFKGMRELCNSAKYAMNRDGETYSLTVHDVYGEDEDEYMCRAQNTGGIRSTKAEISIKLAPKINVPPRFRDTAFFDKGENAVIKIPFIGNPRPRITWQREGETIESGGHYSVETQQRHAILTLRDVNNLDTGSYRLTAENELGSDSVIIKIQISDRPDPPRLPKVENVLGTECVLSWQIPLWDGGANINNYIIEKRELPMESWIRCANTRLTTAQIKGLSPGHKYQFRVYAENVYGRSDPSTVTSVVETPAPLAKKHKKKEYEVDETGKKIRGRKESVDDYDQFVFDVYSKYVPQPVDIKHDSVYEYYDILEEIGTGAFGVVHRCRERKTGNIFAAKFIPVASAMEKELIRKEIDIMNHLHHPKLINLHDAFEDDDEMVLIFEFLSGGELFERITAEGYVMSEAEVINYMRQICEGVKHMHEKNIIHLDVKPENIMCQTKTSTNVKLIDFGLATKLDPNEVVKISTGTAEFAAPEIVEREPVGFYTDMWAVGVLAYVLLSGLSPFAGENDIDTLKNVKACDWDFDEEAFSNVSNEAKDFIRRLLIKNKEKRMTAHECLVHAWLRGDYSPRLEPIDMMRYIPIRDKIRAKYKEWEKFLLPIGRLAEYSSLRKLQLEKYRIHDTHFDRRQCAPRFVIRPQNAFTYEGQSVKFSCRIVAVAAPTVCWFHNNMELRQSVKYMKRYSGEDYSFVINRVKLSDRGEYIIRAENHYGAREEPVFLNVQPLPPEVPQYRPQEQIVRRRQPLNYKLWQEEGEGAPSFTFLLRPRVIQCHQTCKLLCCLAGKPTPTVKWFKGTQELTKFDYSMSHADGVVTIEIVNCKPSDSGKYRCVATNHLGTDETSCVVIVEALLCVKIICETRHPVQNYSVSSYSVSSSFISVPVYTLHSTSSSTTSGAKRTLKPYGKRQDSTGTTSRSRSATKELELPPDDSLMGPPGFSGELPPTLSIKDGEALCLKCTVKGDPEPQVSWFKNGEPISSSDIIDLKYRQGLASLSINEVFPEDEGLYVCKATSSLGSAETKCTLSITPMEQQINGKGGRGDKLPRISEHLKSQEVQDGTAHTLSCKIGGASKFDVVWLHNEKEIKPSKDFLYVTEGNTYLLKIAEVFPEDAGTYTCEAFNDIGETFSTCTLAVIIPGEEKKQPAFKKFPRSQTVMEGKSAAFSVKFEKDPLKVSWIKDGKPVDETSTRFKFQQESKKEFSYEIPSCLPTDVGQYVVKATSKKGDTTAAFSLNVHTADDL</sequence>
<evidence type="ECO:0000256" key="7">
    <source>
        <dbReference type="ARBA" id="ARBA00022553"/>
    </source>
</evidence>
<keyword evidence="10" id="KW-0677">Repeat</keyword>
<feature type="domain" description="Fibronectin type-III" evidence="25">
    <location>
        <begin position="4801"/>
        <end position="4894"/>
    </location>
</feature>
<feature type="domain" description="Fibronectin type-III" evidence="25">
    <location>
        <begin position="4305"/>
        <end position="4400"/>
    </location>
</feature>
<feature type="compositionally biased region" description="Basic and acidic residues" evidence="22">
    <location>
        <begin position="4738"/>
        <end position="4757"/>
    </location>
</feature>
<feature type="domain" description="Fibronectin type-III" evidence="25">
    <location>
        <begin position="3317"/>
        <end position="3413"/>
    </location>
</feature>
<organism evidence="26 27">
    <name type="scientific">Homarus americanus</name>
    <name type="common">American lobster</name>
    <dbReference type="NCBI Taxonomy" id="6706"/>
    <lineage>
        <taxon>Eukaryota</taxon>
        <taxon>Metazoa</taxon>
        <taxon>Ecdysozoa</taxon>
        <taxon>Arthropoda</taxon>
        <taxon>Crustacea</taxon>
        <taxon>Multicrustacea</taxon>
        <taxon>Malacostraca</taxon>
        <taxon>Eumalacostraca</taxon>
        <taxon>Eucarida</taxon>
        <taxon>Decapoda</taxon>
        <taxon>Pleocyemata</taxon>
        <taxon>Astacidea</taxon>
        <taxon>Nephropoidea</taxon>
        <taxon>Nephropidae</taxon>
        <taxon>Homarus</taxon>
    </lineage>
</organism>
<feature type="domain" description="Ig-like" evidence="24">
    <location>
        <begin position="7356"/>
        <end position="7445"/>
    </location>
</feature>
<dbReference type="SUPFAM" id="SSF48726">
    <property type="entry name" value="Immunoglobulin"/>
    <property type="match status" value="31"/>
</dbReference>
<feature type="region of interest" description="Disordered" evidence="22">
    <location>
        <begin position="4733"/>
        <end position="4757"/>
    </location>
</feature>
<dbReference type="GO" id="GO:0005516">
    <property type="term" value="F:calmodulin binding"/>
    <property type="evidence" value="ECO:0007669"/>
    <property type="project" value="UniProtKB-KW"/>
</dbReference>
<evidence type="ECO:0000259" key="23">
    <source>
        <dbReference type="PROSITE" id="PS50011"/>
    </source>
</evidence>
<dbReference type="CDD" id="cd00096">
    <property type="entry name" value="Ig"/>
    <property type="match status" value="1"/>
</dbReference>
<dbReference type="FunFam" id="2.60.40.10:FF:000504">
    <property type="entry name" value="Bent, isoform J"/>
    <property type="match status" value="2"/>
</dbReference>
<dbReference type="FunFam" id="2.60.40.10:FF:000553">
    <property type="entry name" value="Uncharacterized protein, isoform J"/>
    <property type="match status" value="1"/>
</dbReference>
<feature type="domain" description="Protein kinase" evidence="23">
    <location>
        <begin position="6525"/>
        <end position="6780"/>
    </location>
</feature>
<feature type="domain" description="Ig-like" evidence="24">
    <location>
        <begin position="7257"/>
        <end position="7345"/>
    </location>
</feature>
<dbReference type="SUPFAM" id="SSF56112">
    <property type="entry name" value="Protein kinase-like (PK-like)"/>
    <property type="match status" value="1"/>
</dbReference>
<dbReference type="FunFam" id="2.60.40.10:FF:000831">
    <property type="entry name" value="Uncharacterized protein, isoform F"/>
    <property type="match status" value="1"/>
</dbReference>
<feature type="domain" description="Fibronectin type-III" evidence="25">
    <location>
        <begin position="4500"/>
        <end position="4597"/>
    </location>
</feature>
<dbReference type="Gene3D" id="3.30.200.20">
    <property type="entry name" value="Phosphorylase Kinase, domain 1"/>
    <property type="match status" value="1"/>
</dbReference>
<dbReference type="GO" id="GO:0051239">
    <property type="term" value="P:regulation of multicellular organismal process"/>
    <property type="evidence" value="ECO:0007669"/>
    <property type="project" value="UniProtKB-ARBA"/>
</dbReference>
<dbReference type="Pfam" id="PF00041">
    <property type="entry name" value="fn3"/>
    <property type="match status" value="38"/>
</dbReference>
<dbReference type="SMART" id="SM00408">
    <property type="entry name" value="IGc2"/>
    <property type="match status" value="19"/>
</dbReference>
<dbReference type="InterPro" id="IPR003599">
    <property type="entry name" value="Ig_sub"/>
</dbReference>
<dbReference type="InterPro" id="IPR007110">
    <property type="entry name" value="Ig-like_dom"/>
</dbReference>
<dbReference type="GO" id="GO:0046872">
    <property type="term" value="F:metal ion binding"/>
    <property type="evidence" value="ECO:0007669"/>
    <property type="project" value="UniProtKB-KW"/>
</dbReference>
<dbReference type="CDD" id="cd05748">
    <property type="entry name" value="Ig_Titin_like"/>
    <property type="match status" value="2"/>
</dbReference>
<evidence type="ECO:0000256" key="1">
    <source>
        <dbReference type="ARBA" id="ARBA00001946"/>
    </source>
</evidence>
<dbReference type="PROSITE" id="PS00108">
    <property type="entry name" value="PROTEIN_KINASE_ST"/>
    <property type="match status" value="1"/>
</dbReference>
<feature type="domain" description="Fibronectin type-III" evidence="25">
    <location>
        <begin position="1232"/>
        <end position="1329"/>
    </location>
</feature>
<keyword evidence="15" id="KW-0460">Magnesium</keyword>
<evidence type="ECO:0000256" key="2">
    <source>
        <dbReference type="ARBA" id="ARBA00004496"/>
    </source>
</evidence>
<dbReference type="SMART" id="SM00220">
    <property type="entry name" value="S_TKc"/>
    <property type="match status" value="1"/>
</dbReference>
<feature type="domain" description="Ig-like" evidence="24">
    <location>
        <begin position="251"/>
        <end position="336"/>
    </location>
</feature>
<evidence type="ECO:0000256" key="9">
    <source>
        <dbReference type="ARBA" id="ARBA00022723"/>
    </source>
</evidence>
<dbReference type="Pfam" id="PF00069">
    <property type="entry name" value="Pkinase"/>
    <property type="match status" value="1"/>
</dbReference>
<evidence type="ECO:0000313" key="27">
    <source>
        <dbReference type="Proteomes" id="UP000747542"/>
    </source>
</evidence>
<dbReference type="FunFam" id="2.60.40.10:FF:000056">
    <property type="entry name" value="twitchin isoform X4"/>
    <property type="match status" value="24"/>
</dbReference>
<feature type="domain" description="Fibronectin type-III" evidence="25">
    <location>
        <begin position="1335"/>
        <end position="1439"/>
    </location>
</feature>
<name>A0A8J5N9Y3_HOMAM</name>
<feature type="domain" description="Ig-like" evidence="24">
    <location>
        <begin position="346"/>
        <end position="429"/>
    </location>
</feature>
<feature type="region of interest" description="Disordered" evidence="22">
    <location>
        <begin position="7101"/>
        <end position="7149"/>
    </location>
</feature>
<keyword evidence="14 21" id="KW-0067">ATP-binding</keyword>
<dbReference type="FunFam" id="2.60.40.10:FF:000127">
    <property type="entry name" value="titin isoform X1"/>
    <property type="match status" value="5"/>
</dbReference>
<feature type="domain" description="Fibronectin type-III" evidence="25">
    <location>
        <begin position="4900"/>
        <end position="4994"/>
    </location>
</feature>
<dbReference type="PANTHER" id="PTHR14340:SF9">
    <property type="entry name" value="FIBRONECTIN TYPE-III DOMAIN-CONTAINING PROTEIN"/>
    <property type="match status" value="1"/>
</dbReference>
<feature type="domain" description="Fibronectin type-III" evidence="25">
    <location>
        <begin position="5983"/>
        <end position="6078"/>
    </location>
</feature>
<feature type="domain" description="Ig-like" evidence="24">
    <location>
        <begin position="5394"/>
        <end position="5486"/>
    </location>
</feature>
<dbReference type="InterPro" id="IPR011009">
    <property type="entry name" value="Kinase-like_dom_sf"/>
</dbReference>
<dbReference type="InterPro" id="IPR003961">
    <property type="entry name" value="FN3_dom"/>
</dbReference>
<evidence type="ECO:0000256" key="19">
    <source>
        <dbReference type="ARBA" id="ARBA00047899"/>
    </source>
</evidence>
<feature type="region of interest" description="Disordered" evidence="22">
    <location>
        <begin position="131"/>
        <end position="153"/>
    </location>
</feature>
<dbReference type="PROSITE" id="PS50011">
    <property type="entry name" value="PROTEIN_KINASE_DOM"/>
    <property type="match status" value="1"/>
</dbReference>
<evidence type="ECO:0000256" key="8">
    <source>
        <dbReference type="ARBA" id="ARBA00022679"/>
    </source>
</evidence>
<dbReference type="Gene3D" id="1.10.510.10">
    <property type="entry name" value="Transferase(Phosphotransferase) domain 1"/>
    <property type="match status" value="1"/>
</dbReference>
<dbReference type="FunFam" id="2.60.40.10:FF:000440">
    <property type="entry name" value="Bent, isoform C"/>
    <property type="match status" value="1"/>
</dbReference>
<evidence type="ECO:0000256" key="20">
    <source>
        <dbReference type="ARBA" id="ARBA00048679"/>
    </source>
</evidence>
<feature type="domain" description="Fibronectin type-III" evidence="25">
    <location>
        <begin position="5000"/>
        <end position="5095"/>
    </location>
</feature>
<comment type="cofactor">
    <cofactor evidence="1">
        <name>Mg(2+)</name>
        <dbReference type="ChEBI" id="CHEBI:18420"/>
    </cofactor>
</comment>
<feature type="domain" description="Ig-like" evidence="24">
    <location>
        <begin position="6973"/>
        <end position="7060"/>
    </location>
</feature>
<feature type="domain" description="Ig-like" evidence="24">
    <location>
        <begin position="4065"/>
        <end position="4198"/>
    </location>
</feature>
<dbReference type="FunFam" id="3.30.200.20:FF:000249">
    <property type="entry name" value="twitchin isoform X2"/>
    <property type="match status" value="1"/>
</dbReference>
<feature type="region of interest" description="Disordered" evidence="22">
    <location>
        <begin position="3497"/>
        <end position="3519"/>
    </location>
</feature>
<feature type="domain" description="Ig-like" evidence="24">
    <location>
        <begin position="5099"/>
        <end position="5188"/>
    </location>
</feature>
<dbReference type="PRINTS" id="PR00014">
    <property type="entry name" value="FNTYPEIII"/>
</dbReference>
<feature type="domain" description="Fibronectin type-III" evidence="25">
    <location>
        <begin position="1833"/>
        <end position="1928"/>
    </location>
</feature>
<evidence type="ECO:0000256" key="18">
    <source>
        <dbReference type="ARBA" id="ARBA00023319"/>
    </source>
</evidence>
<dbReference type="GO" id="GO:0050793">
    <property type="term" value="P:regulation of developmental process"/>
    <property type="evidence" value="ECO:0007669"/>
    <property type="project" value="UniProtKB-ARBA"/>
</dbReference>
<feature type="domain" description="Fibronectin type-III" evidence="25">
    <location>
        <begin position="4603"/>
        <end position="4698"/>
    </location>
</feature>
<feature type="domain" description="Fibronectin type-III" evidence="25">
    <location>
        <begin position="3122"/>
        <end position="3217"/>
    </location>
</feature>
<evidence type="ECO:0000256" key="11">
    <source>
        <dbReference type="ARBA" id="ARBA00022741"/>
    </source>
</evidence>
<feature type="domain" description="Fibronectin type-III" evidence="25">
    <location>
        <begin position="5197"/>
        <end position="5290"/>
    </location>
</feature>
<keyword evidence="6" id="KW-0723">Serine/threonine-protein kinase</keyword>
<dbReference type="InterPro" id="IPR013783">
    <property type="entry name" value="Ig-like_fold"/>
</dbReference>
<feature type="binding site" evidence="21">
    <location>
        <position position="6554"/>
    </location>
    <ligand>
        <name>ATP</name>
        <dbReference type="ChEBI" id="CHEBI:30616"/>
    </ligand>
</feature>
<gene>
    <name evidence="26" type="primary">unc-22-L1</name>
    <name evidence="26" type="ORF">Hamer_G009093</name>
</gene>
<proteinExistence type="inferred from homology"/>
<feature type="domain" description="Fibronectin type-III" evidence="25">
    <location>
        <begin position="1036"/>
        <end position="1131"/>
    </location>
</feature>
<evidence type="ECO:0000256" key="10">
    <source>
        <dbReference type="ARBA" id="ARBA00022737"/>
    </source>
</evidence>
<feature type="domain" description="Fibronectin type-III" evidence="25">
    <location>
        <begin position="4205"/>
        <end position="4299"/>
    </location>
</feature>
<protein>
    <recommendedName>
        <fullName evidence="4">non-specific serine/threonine protein kinase</fullName>
        <ecNumber evidence="4">2.7.11.1</ecNumber>
    </recommendedName>
</protein>
<feature type="domain" description="Ig-like" evidence="24">
    <location>
        <begin position="4702"/>
        <end position="4791"/>
    </location>
</feature>
<feature type="domain" description="Fibronectin type-III" evidence="25">
    <location>
        <begin position="5594"/>
        <end position="5689"/>
    </location>
</feature>
<keyword evidence="12" id="KW-0418">Kinase</keyword>
<keyword evidence="16" id="KW-0112">Calmodulin-binding</keyword>
<dbReference type="FunFam" id="2.60.40.10:FF:000460">
    <property type="entry name" value="Bent, isoform J"/>
    <property type="match status" value="1"/>
</dbReference>
<evidence type="ECO:0000256" key="6">
    <source>
        <dbReference type="ARBA" id="ARBA00022527"/>
    </source>
</evidence>
<dbReference type="GO" id="GO:0009653">
    <property type="term" value="P:anatomical structure morphogenesis"/>
    <property type="evidence" value="ECO:0007669"/>
    <property type="project" value="UniProtKB-ARBA"/>
</dbReference>
<dbReference type="FunFam" id="2.60.40.10:FF:000160">
    <property type="entry name" value="Titin a"/>
    <property type="match status" value="2"/>
</dbReference>
<evidence type="ECO:0000256" key="22">
    <source>
        <dbReference type="SAM" id="MobiDB-lite"/>
    </source>
</evidence>
<keyword evidence="17" id="KW-1015">Disulfide bond</keyword>
<dbReference type="PROSITE" id="PS00107">
    <property type="entry name" value="PROTEIN_KINASE_ATP"/>
    <property type="match status" value="1"/>
</dbReference>
<dbReference type="SMART" id="SM00060">
    <property type="entry name" value="FN3"/>
    <property type="match status" value="39"/>
</dbReference>
<comment type="caution">
    <text evidence="26">The sequence shown here is derived from an EMBL/GenBank/DDBJ whole genome shotgun (WGS) entry which is preliminary data.</text>
</comment>
<keyword evidence="5" id="KW-0963">Cytoplasm</keyword>
<feature type="domain" description="Fibronectin type-III" evidence="25">
    <location>
        <begin position="3614"/>
        <end position="3709"/>
    </location>
</feature>
<dbReference type="FunFam" id="2.60.40.10:FF:000003">
    <property type="entry name" value="Titin isoform E"/>
    <property type="match status" value="2"/>
</dbReference>
<dbReference type="FunFam" id="2.60.40.10:FF:000031">
    <property type="entry name" value="Myosin-binding protein C, slow type"/>
    <property type="match status" value="3"/>
</dbReference>
<feature type="domain" description="Fibronectin type-III" evidence="25">
    <location>
        <begin position="3023"/>
        <end position="3116"/>
    </location>
</feature>
<evidence type="ECO:0000256" key="17">
    <source>
        <dbReference type="ARBA" id="ARBA00023157"/>
    </source>
</evidence>